<reference evidence="1 2" key="1">
    <citation type="submission" date="2016-02" db="EMBL/GenBank/DDBJ databases">
        <title>Draft genome sequence of the strain BR 10247T Bradyrhizobium neotropicale isolated from nodules of Centrolobium paraense.</title>
        <authorList>
            <person name="Simoes-Araujo J.L."/>
            <person name="Barauna A.C."/>
            <person name="Silva K."/>
            <person name="Zilli J.E."/>
        </authorList>
    </citation>
    <scope>NUCLEOTIDE SEQUENCE [LARGE SCALE GENOMIC DNA]</scope>
    <source>
        <strain evidence="1 2">BR 10247</strain>
    </source>
</reference>
<dbReference type="AlphaFoldDB" id="A0A176ZBB4"/>
<dbReference type="Proteomes" id="UP000077173">
    <property type="component" value="Unassembled WGS sequence"/>
</dbReference>
<gene>
    <name evidence="1" type="ORF">AXW67_07175</name>
</gene>
<name>A0A176ZBB4_9BRAD</name>
<comment type="caution">
    <text evidence="1">The sequence shown here is derived from an EMBL/GenBank/DDBJ whole genome shotgun (WGS) entry which is preliminary data.</text>
</comment>
<keyword evidence="2" id="KW-1185">Reference proteome</keyword>
<proteinExistence type="predicted"/>
<protein>
    <submittedName>
        <fullName evidence="1">Uncharacterized protein</fullName>
    </submittedName>
</protein>
<sequence>MLFGAAGAAEVVAVAAAAGFGVAAVAAAVEGAVVAARAGDGAAGAKFRNWRMNNKTDEWREQRFSATALPCQKLTRLRRPARIEGRGRGLL</sequence>
<evidence type="ECO:0000313" key="2">
    <source>
        <dbReference type="Proteomes" id="UP000077173"/>
    </source>
</evidence>
<dbReference type="EMBL" id="LSEF01000040">
    <property type="protein sequence ID" value="OAF17890.1"/>
    <property type="molecule type" value="Genomic_DNA"/>
</dbReference>
<accession>A0A176ZBB4</accession>
<evidence type="ECO:0000313" key="1">
    <source>
        <dbReference type="EMBL" id="OAF17890.1"/>
    </source>
</evidence>
<organism evidence="1 2">
    <name type="scientific">Bradyrhizobium neotropicale</name>
    <dbReference type="NCBI Taxonomy" id="1497615"/>
    <lineage>
        <taxon>Bacteria</taxon>
        <taxon>Pseudomonadati</taxon>
        <taxon>Pseudomonadota</taxon>
        <taxon>Alphaproteobacteria</taxon>
        <taxon>Hyphomicrobiales</taxon>
        <taxon>Nitrobacteraceae</taxon>
        <taxon>Bradyrhizobium</taxon>
    </lineage>
</organism>